<gene>
    <name evidence="2" type="ORF">PISL3812_07973</name>
</gene>
<dbReference type="Proteomes" id="UP000054383">
    <property type="component" value="Unassembled WGS sequence"/>
</dbReference>
<accession>A0A0U1M5W8</accession>
<organism evidence="2 3">
    <name type="scientific">Talaromyces islandicus</name>
    <name type="common">Penicillium islandicum</name>
    <dbReference type="NCBI Taxonomy" id="28573"/>
    <lineage>
        <taxon>Eukaryota</taxon>
        <taxon>Fungi</taxon>
        <taxon>Dikarya</taxon>
        <taxon>Ascomycota</taxon>
        <taxon>Pezizomycotina</taxon>
        <taxon>Eurotiomycetes</taxon>
        <taxon>Eurotiomycetidae</taxon>
        <taxon>Eurotiales</taxon>
        <taxon>Trichocomaceae</taxon>
        <taxon>Talaromyces</taxon>
        <taxon>Talaromyces sect. Islandici</taxon>
    </lineage>
</organism>
<name>A0A0U1M5W8_TALIS</name>
<dbReference type="AlphaFoldDB" id="A0A0U1M5W8"/>
<keyword evidence="3" id="KW-1185">Reference proteome</keyword>
<dbReference type="EMBL" id="CVMT01000008">
    <property type="protein sequence ID" value="CRG90927.1"/>
    <property type="molecule type" value="Genomic_DNA"/>
</dbReference>
<protein>
    <submittedName>
        <fullName evidence="2">Uncharacterized protein</fullName>
    </submittedName>
</protein>
<evidence type="ECO:0000256" key="1">
    <source>
        <dbReference type="SAM" id="MobiDB-lite"/>
    </source>
</evidence>
<evidence type="ECO:0000313" key="2">
    <source>
        <dbReference type="EMBL" id="CRG90927.1"/>
    </source>
</evidence>
<sequence length="169" mass="19333">MPRPALPRPGFSLLRLHNTQNPHRITTLSPSAKTNLVDSVAQDIEGCIYAIGYYADSGVLDAENTLQFDQVIQNIKSDERRALRKMFRKMRAYKKEASRAKTRYKKIMNLIKKERVEQEQQHQQNEQGRPNLETDLKPNVDLATCAKHEFTAQASISDQEECILGTGFE</sequence>
<evidence type="ECO:0000313" key="3">
    <source>
        <dbReference type="Proteomes" id="UP000054383"/>
    </source>
</evidence>
<dbReference type="OrthoDB" id="4369471at2759"/>
<feature type="region of interest" description="Disordered" evidence="1">
    <location>
        <begin position="115"/>
        <end position="136"/>
    </location>
</feature>
<proteinExistence type="predicted"/>
<reference evidence="2 3" key="1">
    <citation type="submission" date="2015-04" db="EMBL/GenBank/DDBJ databases">
        <authorList>
            <person name="Syromyatnikov M.Y."/>
            <person name="Popov V.N."/>
        </authorList>
    </citation>
    <scope>NUCLEOTIDE SEQUENCE [LARGE SCALE GENOMIC DNA]</scope>
    <source>
        <strain evidence="2">WF-38-12</strain>
    </source>
</reference>